<reference evidence="2 3" key="1">
    <citation type="submission" date="2018-06" db="EMBL/GenBank/DDBJ databases">
        <authorList>
            <consortium name="Pathogen Informatics"/>
            <person name="Doyle S."/>
        </authorList>
    </citation>
    <scope>NUCLEOTIDE SEQUENCE [LARGE SCALE GENOMIC DNA]</scope>
    <source>
        <strain evidence="2 3">NCTC13163</strain>
    </source>
</reference>
<dbReference type="SUPFAM" id="SSF75304">
    <property type="entry name" value="Amidase signature (AS) enzymes"/>
    <property type="match status" value="1"/>
</dbReference>
<dbReference type="OrthoDB" id="9811471at2"/>
<dbReference type="GO" id="GO:0016740">
    <property type="term" value="F:transferase activity"/>
    <property type="evidence" value="ECO:0007669"/>
    <property type="project" value="UniProtKB-KW"/>
</dbReference>
<evidence type="ECO:0000313" key="2">
    <source>
        <dbReference type="EMBL" id="STO08054.1"/>
    </source>
</evidence>
<keyword evidence="2" id="KW-0436">Ligase</keyword>
<dbReference type="PANTHER" id="PTHR42678">
    <property type="entry name" value="AMIDASE"/>
    <property type="match status" value="1"/>
</dbReference>
<organism evidence="2 3">
    <name type="scientific">Exiguobacterium aurantiacum</name>
    <dbReference type="NCBI Taxonomy" id="33987"/>
    <lineage>
        <taxon>Bacteria</taxon>
        <taxon>Bacillati</taxon>
        <taxon>Bacillota</taxon>
        <taxon>Bacilli</taxon>
        <taxon>Bacillales</taxon>
        <taxon>Bacillales Family XII. Incertae Sedis</taxon>
        <taxon>Exiguobacterium</taxon>
    </lineage>
</organism>
<dbReference type="InterPro" id="IPR036928">
    <property type="entry name" value="AS_sf"/>
</dbReference>
<dbReference type="InterPro" id="IPR023631">
    <property type="entry name" value="Amidase_dom"/>
</dbReference>
<dbReference type="STRING" id="1397694.GCA_000702585_01920"/>
<accession>A0A377FU09</accession>
<dbReference type="AlphaFoldDB" id="A0A377FU09"/>
<dbReference type="PANTHER" id="PTHR42678:SF34">
    <property type="entry name" value="OS04G0183300 PROTEIN"/>
    <property type="match status" value="1"/>
</dbReference>
<protein>
    <submittedName>
        <fullName evidence="2">Glutamyl-tRNA(Gln) amidotransferase subunit A</fullName>
        <ecNumber evidence="2">6.3.5.-</ecNumber>
    </submittedName>
</protein>
<dbReference type="EMBL" id="UGGP01000001">
    <property type="protein sequence ID" value="STO08054.1"/>
    <property type="molecule type" value="Genomic_DNA"/>
</dbReference>
<dbReference type="Proteomes" id="UP000254060">
    <property type="component" value="Unassembled WGS sequence"/>
</dbReference>
<evidence type="ECO:0000259" key="1">
    <source>
        <dbReference type="Pfam" id="PF01425"/>
    </source>
</evidence>
<dbReference type="Pfam" id="PF01425">
    <property type="entry name" value="Amidase"/>
    <property type="match status" value="1"/>
</dbReference>
<sequence>MTDQIDLLELDIETAHRGYKEGTFTARDVTAYYLSRIAEWNDTLHAVLQVNPDALFEAEACDRAYRKGVRLPLLGIPVLIKDNVETDGLMKTTAGAMALSDHFARRDADLVRRLRENGAVILGKANLSEWANFLTENMPNGWSAVGGQTKNPYGDNLDVGGSSSGSASAVAANLTLLAVGSETSGSIVHPSVHNSIVGIKPTVGLISRSGIIPISRSQDTAGPMARTLRDTVLALEAMCGSDPSDPATMHTPAGPPYSTCLDERQAVGMRVGYVKVDLSAEEQTLYDQALLLLKESGIVLVEVESPNDESLDQGDILYHEFKLGIEAYLATTSLPYKTLTDLIEWNAAHPEAIPHGQVAFEKADRLSGRLTEAAYLKRRLDDVRSAKTAGLDRLLKNDTLHGLVLPHDFNYDMAAKAGHPTITIPFAIKQSGAPFGLSFTGTSFSERDLIRLAYAFERHVTRPLPKNV</sequence>
<dbReference type="Gene3D" id="3.90.1300.10">
    <property type="entry name" value="Amidase signature (AS) domain"/>
    <property type="match status" value="1"/>
</dbReference>
<dbReference type="GO" id="GO:0016874">
    <property type="term" value="F:ligase activity"/>
    <property type="evidence" value="ECO:0007669"/>
    <property type="project" value="UniProtKB-KW"/>
</dbReference>
<name>A0A377FU09_9BACL</name>
<evidence type="ECO:0000313" key="3">
    <source>
        <dbReference type="Proteomes" id="UP000254060"/>
    </source>
</evidence>
<proteinExistence type="predicted"/>
<feature type="domain" description="Amidase" evidence="1">
    <location>
        <begin position="28"/>
        <end position="449"/>
    </location>
</feature>
<keyword evidence="2" id="KW-0808">Transferase</keyword>
<dbReference type="EC" id="6.3.5.-" evidence="2"/>
<dbReference type="RefSeq" id="WP_051638892.1">
    <property type="nucleotide sequence ID" value="NZ_UGGP01000001.1"/>
</dbReference>
<gene>
    <name evidence="2" type="primary">gatA_2</name>
    <name evidence="2" type="ORF">NCTC13163_01418</name>
</gene>